<evidence type="ECO:0000256" key="2">
    <source>
        <dbReference type="ARBA" id="ARBA00022679"/>
    </source>
</evidence>
<feature type="compositionally biased region" description="Basic and acidic residues" evidence="8">
    <location>
        <begin position="368"/>
        <end position="388"/>
    </location>
</feature>
<gene>
    <name evidence="7 12" type="primary">menD</name>
    <name evidence="12" type="ORF">HH1059_00690</name>
</gene>
<feature type="domain" description="Thiamine pyrophosphate enzyme N-terminal TPP-binding" evidence="10">
    <location>
        <begin position="13"/>
        <end position="131"/>
    </location>
</feature>
<dbReference type="InterPro" id="IPR012001">
    <property type="entry name" value="Thiamin_PyroP_enz_TPP-bd_dom"/>
</dbReference>
<evidence type="ECO:0000256" key="1">
    <source>
        <dbReference type="ARBA" id="ARBA00022428"/>
    </source>
</evidence>
<evidence type="ECO:0000256" key="4">
    <source>
        <dbReference type="ARBA" id="ARBA00022842"/>
    </source>
</evidence>
<sequence length="585" mass="62994">MDEALYDLNAAWADSIVNRLLAHDVRDVCIAPGSRSAPLALAAGRMSKAEPRLRIHTHFDERGLAFYALGLSRQTGRPCAVITTSGTAVPNLYPALTEARHSYLPLIALTADRPPELLNCGANQAIDQVELFAPQARASLNLPPPDDRLGPLWLARRIDSALERARDPADGGPVHINVQFREPLYGGGEAIDEHAWQQQLPSPAPRPAAAPHQDPQVEIRPPLLFVAGSLDDEQAQAVLNCAERASIPILADISSQLRLLEHPCVIGGSELLLATTCGREALNAAHQIWQFGGRLTGKRIAQWLTYTNAEHYLVSPRNDYLDPAWRAKPIQADIVSFCASIEPPEQPPIANLDKAIGQVRGITLPRLSKADKAPREGSAEISTEGDHESGFDELVASHIIATELPKKMALFPGNSLAIRLFDLLATPRHGNPCITQRGASGIDGLIATAAGHAARHPAGVTLVIGDLSALHDLNSLALAAAAEHPLAIVVLNNDGGGIFDMLPARGQGESHKQLFRMPHGFSFEHAAAQFRLPYHLCADANRLRQAYRKACQTPGATVIEVACPPQQGCDRLGELMRSLEAAPEC</sequence>
<dbReference type="Pfam" id="PF02775">
    <property type="entry name" value="TPP_enzyme_C"/>
    <property type="match status" value="1"/>
</dbReference>
<comment type="function">
    <text evidence="7">Catalyzes the thiamine diphosphate-dependent decarboxylation of 2-oxoglutarate and the subsequent addition of the resulting succinic semialdehyde-thiamine pyrophosphate anion to isochorismate to yield 2-succinyl-5-enolpyruvyl-6-hydroxy-3-cyclohexene-1-carboxylate (SEPHCHC).</text>
</comment>
<dbReference type="UniPathway" id="UPA01057">
    <property type="reaction ID" value="UER00164"/>
</dbReference>
<dbReference type="GO" id="GO:0009234">
    <property type="term" value="P:menaquinone biosynthetic process"/>
    <property type="evidence" value="ECO:0007669"/>
    <property type="project" value="UniProtKB-UniRule"/>
</dbReference>
<keyword evidence="3 7" id="KW-0479">Metal-binding</keyword>
<evidence type="ECO:0000256" key="5">
    <source>
        <dbReference type="ARBA" id="ARBA00023052"/>
    </source>
</evidence>
<evidence type="ECO:0000256" key="6">
    <source>
        <dbReference type="ARBA" id="ARBA00023211"/>
    </source>
</evidence>
<dbReference type="InterPro" id="IPR032264">
    <property type="entry name" value="MenD_middle"/>
</dbReference>
<evidence type="ECO:0000313" key="12">
    <source>
        <dbReference type="EMBL" id="BAU56739.1"/>
    </source>
</evidence>
<dbReference type="InterPro" id="IPR029061">
    <property type="entry name" value="THDP-binding"/>
</dbReference>
<dbReference type="Gene3D" id="3.40.50.1220">
    <property type="entry name" value="TPP-binding domain"/>
    <property type="match status" value="1"/>
</dbReference>
<dbReference type="Pfam" id="PF02776">
    <property type="entry name" value="TPP_enzyme_N"/>
    <property type="match status" value="1"/>
</dbReference>
<comment type="similarity">
    <text evidence="7">Belongs to the TPP enzyme family. MenD subfamily.</text>
</comment>
<dbReference type="UniPathway" id="UPA00079"/>
<dbReference type="OrthoDB" id="9791859at2"/>
<evidence type="ECO:0000259" key="11">
    <source>
        <dbReference type="Pfam" id="PF16582"/>
    </source>
</evidence>
<dbReference type="NCBIfam" id="TIGR00173">
    <property type="entry name" value="menD"/>
    <property type="match status" value="1"/>
</dbReference>
<dbReference type="Gene3D" id="3.40.50.970">
    <property type="match status" value="2"/>
</dbReference>
<evidence type="ECO:0000259" key="9">
    <source>
        <dbReference type="Pfam" id="PF02775"/>
    </source>
</evidence>
<keyword evidence="2 7" id="KW-0808">Transferase</keyword>
<evidence type="ECO:0000259" key="10">
    <source>
        <dbReference type="Pfam" id="PF02776"/>
    </source>
</evidence>
<dbReference type="PANTHER" id="PTHR42916:SF1">
    <property type="entry name" value="PROTEIN PHYLLO, CHLOROPLASTIC"/>
    <property type="match status" value="1"/>
</dbReference>
<dbReference type="Pfam" id="PF16582">
    <property type="entry name" value="TPP_enzyme_M_2"/>
    <property type="match status" value="1"/>
</dbReference>
<dbReference type="Proteomes" id="UP000218890">
    <property type="component" value="Chromosome"/>
</dbReference>
<comment type="cofactor">
    <cofactor evidence="7">
        <name>thiamine diphosphate</name>
        <dbReference type="ChEBI" id="CHEBI:58937"/>
    </cofactor>
    <text evidence="7">Binds 1 thiamine pyrophosphate per subunit.</text>
</comment>
<evidence type="ECO:0000256" key="7">
    <source>
        <dbReference type="HAMAP-Rule" id="MF_01659"/>
    </source>
</evidence>
<organism evidence="12 13">
    <name type="scientific">Halorhodospira halochloris</name>
    <name type="common">Ectothiorhodospira halochloris</name>
    <dbReference type="NCBI Taxonomy" id="1052"/>
    <lineage>
        <taxon>Bacteria</taxon>
        <taxon>Pseudomonadati</taxon>
        <taxon>Pseudomonadota</taxon>
        <taxon>Gammaproteobacteria</taxon>
        <taxon>Chromatiales</taxon>
        <taxon>Ectothiorhodospiraceae</taxon>
        <taxon>Halorhodospira</taxon>
    </lineage>
</organism>
<proteinExistence type="inferred from homology"/>
<feature type="domain" description="Thiamine pyrophosphate enzyme TPP-binding" evidence="9">
    <location>
        <begin position="445"/>
        <end position="561"/>
    </location>
</feature>
<name>A0A0X8XBC1_HALHR</name>
<keyword evidence="5 7" id="KW-0786">Thiamine pyrophosphate</keyword>
<keyword evidence="4 7" id="KW-0460">Magnesium</keyword>
<dbReference type="RefSeq" id="WP_096406986.1">
    <property type="nucleotide sequence ID" value="NZ_AP017372.2"/>
</dbReference>
<dbReference type="KEGG" id="hhk:HH1059_00690"/>
<keyword evidence="6 7" id="KW-0464">Manganese</keyword>
<keyword evidence="13" id="KW-1185">Reference proteome</keyword>
<evidence type="ECO:0000256" key="8">
    <source>
        <dbReference type="SAM" id="MobiDB-lite"/>
    </source>
</evidence>
<dbReference type="GO" id="GO:0030145">
    <property type="term" value="F:manganese ion binding"/>
    <property type="evidence" value="ECO:0007669"/>
    <property type="project" value="UniProtKB-UniRule"/>
</dbReference>
<comment type="subunit">
    <text evidence="7">Homodimer.</text>
</comment>
<dbReference type="GO" id="GO:0070204">
    <property type="term" value="F:2-succinyl-5-enolpyruvyl-6-hydroxy-3-cyclohexene-1-carboxylic-acid synthase activity"/>
    <property type="evidence" value="ECO:0007669"/>
    <property type="project" value="UniProtKB-UniRule"/>
</dbReference>
<dbReference type="GO" id="GO:0000287">
    <property type="term" value="F:magnesium ion binding"/>
    <property type="evidence" value="ECO:0007669"/>
    <property type="project" value="UniProtKB-UniRule"/>
</dbReference>
<comment type="pathway">
    <text evidence="7">Quinol/quinone metabolism; 1,4-dihydroxy-2-naphthoate biosynthesis; 1,4-dihydroxy-2-naphthoate from chorismate: step 2/7.</text>
</comment>
<evidence type="ECO:0000313" key="13">
    <source>
        <dbReference type="Proteomes" id="UP000218890"/>
    </source>
</evidence>
<dbReference type="GO" id="GO:0030976">
    <property type="term" value="F:thiamine pyrophosphate binding"/>
    <property type="evidence" value="ECO:0007669"/>
    <property type="project" value="UniProtKB-UniRule"/>
</dbReference>
<dbReference type="CDD" id="cd07037">
    <property type="entry name" value="TPP_PYR_MenD"/>
    <property type="match status" value="1"/>
</dbReference>
<keyword evidence="1 7" id="KW-0474">Menaquinone biosynthesis</keyword>
<accession>A0A0X8XBC1</accession>
<feature type="region of interest" description="Disordered" evidence="8">
    <location>
        <begin position="367"/>
        <end position="388"/>
    </location>
</feature>
<dbReference type="PANTHER" id="PTHR42916">
    <property type="entry name" value="2-SUCCINYL-5-ENOLPYRUVYL-6-HYDROXY-3-CYCLOHEXENE-1-CARBOXYLATE SYNTHASE"/>
    <property type="match status" value="1"/>
</dbReference>
<dbReference type="InterPro" id="IPR004433">
    <property type="entry name" value="MenaQ_synth_MenD"/>
</dbReference>
<comment type="cofactor">
    <cofactor evidence="7">
        <name>Mg(2+)</name>
        <dbReference type="ChEBI" id="CHEBI:18420"/>
    </cofactor>
    <cofactor evidence="7">
        <name>Mn(2+)</name>
        <dbReference type="ChEBI" id="CHEBI:29035"/>
    </cofactor>
</comment>
<dbReference type="HAMAP" id="MF_01659">
    <property type="entry name" value="MenD"/>
    <property type="match status" value="1"/>
</dbReference>
<comment type="catalytic activity">
    <reaction evidence="7">
        <text>isochorismate + 2-oxoglutarate + H(+) = 5-enolpyruvoyl-6-hydroxy-2-succinyl-cyclohex-3-ene-1-carboxylate + CO2</text>
        <dbReference type="Rhea" id="RHEA:25593"/>
        <dbReference type="ChEBI" id="CHEBI:15378"/>
        <dbReference type="ChEBI" id="CHEBI:16526"/>
        <dbReference type="ChEBI" id="CHEBI:16810"/>
        <dbReference type="ChEBI" id="CHEBI:29780"/>
        <dbReference type="ChEBI" id="CHEBI:58818"/>
        <dbReference type="EC" id="2.2.1.9"/>
    </reaction>
</comment>
<evidence type="ECO:0000256" key="3">
    <source>
        <dbReference type="ARBA" id="ARBA00022723"/>
    </source>
</evidence>
<dbReference type="PIRSF" id="PIRSF004983">
    <property type="entry name" value="MenD"/>
    <property type="match status" value="1"/>
</dbReference>
<dbReference type="EC" id="2.2.1.9" evidence="7"/>
<reference evidence="12" key="1">
    <citation type="submission" date="2016-02" db="EMBL/GenBank/DDBJ databases">
        <title>Halorhodospira halochloris DSM-1059 complete genome, version 2.</title>
        <authorList>
            <person name="Tsukatani Y."/>
        </authorList>
    </citation>
    <scope>NUCLEOTIDE SEQUENCE</scope>
    <source>
        <strain evidence="12">DSM 1059</strain>
    </source>
</reference>
<dbReference type="SUPFAM" id="SSF52518">
    <property type="entry name" value="Thiamin diphosphate-binding fold (THDP-binding)"/>
    <property type="match status" value="2"/>
</dbReference>
<dbReference type="AlphaFoldDB" id="A0A0X8XBC1"/>
<dbReference type="InterPro" id="IPR011766">
    <property type="entry name" value="TPP_enzyme_TPP-bd"/>
</dbReference>
<dbReference type="CDD" id="cd02009">
    <property type="entry name" value="TPP_SHCHC_synthase"/>
    <property type="match status" value="1"/>
</dbReference>
<protein>
    <recommendedName>
        <fullName evidence="7">2-succinyl-5-enolpyruvyl-6-hydroxy-3-cyclohexene-1-carboxylate synthase</fullName>
        <shortName evidence="7">SEPHCHC synthase</shortName>
        <ecNumber evidence="7">2.2.1.9</ecNumber>
    </recommendedName>
    <alternativeName>
        <fullName evidence="7">Menaquinone biosynthesis protein MenD</fullName>
    </alternativeName>
</protein>
<comment type="pathway">
    <text evidence="7">Quinol/quinone metabolism; menaquinone biosynthesis.</text>
</comment>
<feature type="domain" description="Menaquinone biosynthesis protein MenD middle" evidence="11">
    <location>
        <begin position="226"/>
        <end position="346"/>
    </location>
</feature>
<dbReference type="EMBL" id="AP017372">
    <property type="protein sequence ID" value="BAU56739.1"/>
    <property type="molecule type" value="Genomic_DNA"/>
</dbReference>